<dbReference type="SUPFAM" id="SSF103515">
    <property type="entry name" value="Autotransporter"/>
    <property type="match status" value="1"/>
</dbReference>
<proteinExistence type="predicted"/>
<sequence length="361" mass="38134">MPVLRPRKRRKLTLAALAALLSVAVPEARAATLEDSLRSASDLALAAAARLNARVEAVRDPGITAMSGLDLDLRIDRTQVDRTLDPFLDAPQPDLPTLFWDNDFEGRPAPSSELEVSRRLTSDGSGDVWGSGIVEFGREADGMIAARHSRADIATGLDVSLSVRATAGAALGLNRATIDGAGSLDLPTLSTYGTFAPTPDSYLDVTAGAGPLRSAPAGAGLPIASGEAGFATATYGSRFAVGPLTLSPYARLESAVVRALPRDGAWSGALLASRTSAVTGVKTSRVIRRQGATIAPALRLEMRQDIARARPLGRRVSQELTIAPEIEAELAPHWTARLEHRSRFGGDGDTRSLQIRLETTF</sequence>
<dbReference type="InterPro" id="IPR036709">
    <property type="entry name" value="Autotransporte_beta_dom_sf"/>
</dbReference>
<name>A0A7W6BPH7_9HYPH</name>
<keyword evidence="1" id="KW-0732">Signal</keyword>
<dbReference type="OrthoDB" id="7905004at2"/>
<keyword evidence="4" id="KW-1185">Reference proteome</keyword>
<dbReference type="InterPro" id="IPR005546">
    <property type="entry name" value="Autotransporte_beta"/>
</dbReference>
<protein>
    <recommendedName>
        <fullName evidence="2">Autotransporter domain-containing protein</fullName>
    </recommendedName>
</protein>
<dbReference type="Gene3D" id="2.40.128.130">
    <property type="entry name" value="Autotransporter beta-domain"/>
    <property type="match status" value="1"/>
</dbReference>
<feature type="chain" id="PRO_5031513050" description="Autotransporter domain-containing protein" evidence="1">
    <location>
        <begin position="31"/>
        <end position="361"/>
    </location>
</feature>
<evidence type="ECO:0000313" key="4">
    <source>
        <dbReference type="Proteomes" id="UP000531216"/>
    </source>
</evidence>
<evidence type="ECO:0000256" key="1">
    <source>
        <dbReference type="SAM" id="SignalP"/>
    </source>
</evidence>
<dbReference type="EMBL" id="JACIDO010000003">
    <property type="protein sequence ID" value="MBB3935663.1"/>
    <property type="molecule type" value="Genomic_DNA"/>
</dbReference>
<organism evidence="3 4">
    <name type="scientific">Aureimonas phyllosphaerae</name>
    <dbReference type="NCBI Taxonomy" id="1166078"/>
    <lineage>
        <taxon>Bacteria</taxon>
        <taxon>Pseudomonadati</taxon>
        <taxon>Pseudomonadota</taxon>
        <taxon>Alphaproteobacteria</taxon>
        <taxon>Hyphomicrobiales</taxon>
        <taxon>Aurantimonadaceae</taxon>
        <taxon>Aureimonas</taxon>
    </lineage>
</organism>
<dbReference type="RefSeq" id="WP_090960715.1">
    <property type="nucleotide sequence ID" value="NZ_FOOA01000003.1"/>
</dbReference>
<reference evidence="3 4" key="1">
    <citation type="submission" date="2020-08" db="EMBL/GenBank/DDBJ databases">
        <title>Genomic Encyclopedia of Type Strains, Phase IV (KMG-IV): sequencing the most valuable type-strain genomes for metagenomic binning, comparative biology and taxonomic classification.</title>
        <authorList>
            <person name="Goeker M."/>
        </authorList>
    </citation>
    <scope>NUCLEOTIDE SEQUENCE [LARGE SCALE GENOMIC DNA]</scope>
    <source>
        <strain evidence="3 4">DSM 25024</strain>
    </source>
</reference>
<dbReference type="Pfam" id="PF03797">
    <property type="entry name" value="Autotransporter"/>
    <property type="match status" value="1"/>
</dbReference>
<comment type="caution">
    <text evidence="3">The sequence shown here is derived from an EMBL/GenBank/DDBJ whole genome shotgun (WGS) entry which is preliminary data.</text>
</comment>
<accession>A0A7W6BPH7</accession>
<dbReference type="AlphaFoldDB" id="A0A7W6BPH7"/>
<gene>
    <name evidence="3" type="ORF">GGR05_001807</name>
</gene>
<feature type="signal peptide" evidence="1">
    <location>
        <begin position="1"/>
        <end position="30"/>
    </location>
</feature>
<evidence type="ECO:0000313" key="3">
    <source>
        <dbReference type="EMBL" id="MBB3935663.1"/>
    </source>
</evidence>
<dbReference type="Proteomes" id="UP000531216">
    <property type="component" value="Unassembled WGS sequence"/>
</dbReference>
<feature type="domain" description="Autotransporter" evidence="2">
    <location>
        <begin position="128"/>
        <end position="306"/>
    </location>
</feature>
<evidence type="ECO:0000259" key="2">
    <source>
        <dbReference type="Pfam" id="PF03797"/>
    </source>
</evidence>